<dbReference type="GeneID" id="108676942"/>
<dbReference type="PANTHER" id="PTHR11005">
    <property type="entry name" value="LYSOSOMAL ACID LIPASE-RELATED"/>
    <property type="match status" value="1"/>
</dbReference>
<reference evidence="2" key="1">
    <citation type="submission" date="2025-08" db="UniProtKB">
        <authorList>
            <consortium name="RefSeq"/>
        </authorList>
    </citation>
    <scope>IDENTIFICATION</scope>
</reference>
<dbReference type="OrthoDB" id="9974421at2759"/>
<dbReference type="RefSeq" id="XP_018020591.1">
    <property type="nucleotide sequence ID" value="XM_018165102.2"/>
</dbReference>
<protein>
    <submittedName>
        <fullName evidence="2">Gastric triacylglycerol lipase</fullName>
    </submittedName>
</protein>
<dbReference type="AlphaFoldDB" id="A0A8B7P664"/>
<dbReference type="OMA" id="HFHQVYK"/>
<keyword evidence="1" id="KW-1185">Reference proteome</keyword>
<proteinExistence type="predicted"/>
<gene>
    <name evidence="2" type="primary">LOC108676942</name>
</gene>
<name>A0A8B7P664_HYAAZ</name>
<dbReference type="Proteomes" id="UP000694843">
    <property type="component" value="Unplaced"/>
</dbReference>
<evidence type="ECO:0000313" key="2">
    <source>
        <dbReference type="RefSeq" id="XP_018020591.1"/>
    </source>
</evidence>
<dbReference type="KEGG" id="hazt:108676942"/>
<accession>A0A8B7P664</accession>
<dbReference type="Gene3D" id="3.40.50.1820">
    <property type="entry name" value="alpha/beta hydrolase"/>
    <property type="match status" value="1"/>
</dbReference>
<sequence>MYRGSDLLNSVLYALCHGGSPFRGLCVFISNVMLGGRNDGYYGQNGFPFVYSSLFSGMSVRAVAHLAQQTFAPRLQMYDYGSPAENRAAYGTIVPTLYNFTDVTAPVLFCSAPNDAFMSNKDVQILMRELPNFVKRIMAPQEDYGHMDLVFAKNAKEVIYNEIINIMKNY</sequence>
<evidence type="ECO:0000313" key="1">
    <source>
        <dbReference type="Proteomes" id="UP000694843"/>
    </source>
</evidence>
<dbReference type="InterPro" id="IPR029058">
    <property type="entry name" value="AB_hydrolase_fold"/>
</dbReference>
<organism evidence="1 2">
    <name type="scientific">Hyalella azteca</name>
    <name type="common">Amphipod</name>
    <dbReference type="NCBI Taxonomy" id="294128"/>
    <lineage>
        <taxon>Eukaryota</taxon>
        <taxon>Metazoa</taxon>
        <taxon>Ecdysozoa</taxon>
        <taxon>Arthropoda</taxon>
        <taxon>Crustacea</taxon>
        <taxon>Multicrustacea</taxon>
        <taxon>Malacostraca</taxon>
        <taxon>Eumalacostraca</taxon>
        <taxon>Peracarida</taxon>
        <taxon>Amphipoda</taxon>
        <taxon>Senticaudata</taxon>
        <taxon>Talitrida</taxon>
        <taxon>Talitroidea</taxon>
        <taxon>Hyalellidae</taxon>
        <taxon>Hyalella</taxon>
    </lineage>
</organism>
<dbReference type="SUPFAM" id="SSF53474">
    <property type="entry name" value="alpha/beta-Hydrolases"/>
    <property type="match status" value="1"/>
</dbReference>